<accession>A0A7J7MHK3</accession>
<protein>
    <recommendedName>
        <fullName evidence="3">RRM domain-containing protein</fullName>
    </recommendedName>
</protein>
<dbReference type="AlphaFoldDB" id="A0A7J7MHK3"/>
<evidence type="ECO:0000259" key="3">
    <source>
        <dbReference type="PROSITE" id="PS50102"/>
    </source>
</evidence>
<organism evidence="4 5">
    <name type="scientific">Kingdonia uniflora</name>
    <dbReference type="NCBI Taxonomy" id="39325"/>
    <lineage>
        <taxon>Eukaryota</taxon>
        <taxon>Viridiplantae</taxon>
        <taxon>Streptophyta</taxon>
        <taxon>Embryophyta</taxon>
        <taxon>Tracheophyta</taxon>
        <taxon>Spermatophyta</taxon>
        <taxon>Magnoliopsida</taxon>
        <taxon>Ranunculales</taxon>
        <taxon>Circaeasteraceae</taxon>
        <taxon>Kingdonia</taxon>
    </lineage>
</organism>
<dbReference type="PANTHER" id="PTHR48027">
    <property type="entry name" value="HETEROGENEOUS NUCLEAR RIBONUCLEOPROTEIN 87F-RELATED"/>
    <property type="match status" value="1"/>
</dbReference>
<dbReference type="Gene3D" id="3.30.70.330">
    <property type="match status" value="1"/>
</dbReference>
<evidence type="ECO:0000313" key="4">
    <source>
        <dbReference type="EMBL" id="KAF6154399.1"/>
    </source>
</evidence>
<dbReference type="SUPFAM" id="SSF54928">
    <property type="entry name" value="RNA-binding domain, RBD"/>
    <property type="match status" value="1"/>
</dbReference>
<dbReference type="InterPro" id="IPR012677">
    <property type="entry name" value="Nucleotide-bd_a/b_plait_sf"/>
</dbReference>
<gene>
    <name evidence="4" type="ORF">GIB67_028291</name>
</gene>
<comment type="caution">
    <text evidence="4">The sequence shown here is derived from an EMBL/GenBank/DDBJ whole genome shotgun (WGS) entry which is preliminary data.</text>
</comment>
<sequence>MHTESPMSQAFDSVAETEVPEPVTVNGTFKEQTSTPPHAPENITETKFLLPLPPDRMITLEEPHQVIKVLRDLFKVEKKLNQLKQMMNIKPAYSSSQMMQMINLLITRTNKDGGYQIGLSFYRSEKTLRVAFEGFGELIEVKIIMDKISKMPKGYAFLEYTTEEVAGAALKDMNDKIINQRMIVVDVAKTNPPKYNKDSMKKPIV</sequence>
<dbReference type="PROSITE" id="PS50102">
    <property type="entry name" value="RRM"/>
    <property type="match status" value="1"/>
</dbReference>
<dbReference type="GO" id="GO:0003723">
    <property type="term" value="F:RNA binding"/>
    <property type="evidence" value="ECO:0007669"/>
    <property type="project" value="UniProtKB-UniRule"/>
</dbReference>
<dbReference type="SMART" id="SM00360">
    <property type="entry name" value="RRM"/>
    <property type="match status" value="1"/>
</dbReference>
<name>A0A7J7MHK3_9MAGN</name>
<evidence type="ECO:0000256" key="2">
    <source>
        <dbReference type="PROSITE-ProRule" id="PRU00176"/>
    </source>
</evidence>
<reference evidence="4 5" key="1">
    <citation type="journal article" date="2020" name="IScience">
        <title>Genome Sequencing of the Endangered Kingdonia uniflora (Circaeasteraceae, Ranunculales) Reveals Potential Mechanisms of Evolutionary Specialization.</title>
        <authorList>
            <person name="Sun Y."/>
            <person name="Deng T."/>
            <person name="Zhang A."/>
            <person name="Moore M.J."/>
            <person name="Landis J.B."/>
            <person name="Lin N."/>
            <person name="Zhang H."/>
            <person name="Zhang X."/>
            <person name="Huang J."/>
            <person name="Zhang X."/>
            <person name="Sun H."/>
            <person name="Wang H."/>
        </authorList>
    </citation>
    <scope>NUCLEOTIDE SEQUENCE [LARGE SCALE GENOMIC DNA]</scope>
    <source>
        <strain evidence="4">TB1705</strain>
        <tissue evidence="4">Leaf</tissue>
    </source>
</reference>
<proteinExistence type="predicted"/>
<keyword evidence="5" id="KW-1185">Reference proteome</keyword>
<dbReference type="InterPro" id="IPR035979">
    <property type="entry name" value="RBD_domain_sf"/>
</dbReference>
<dbReference type="OrthoDB" id="4207594at2759"/>
<evidence type="ECO:0000313" key="5">
    <source>
        <dbReference type="Proteomes" id="UP000541444"/>
    </source>
</evidence>
<dbReference type="InterPro" id="IPR000504">
    <property type="entry name" value="RRM_dom"/>
</dbReference>
<keyword evidence="1 2" id="KW-0694">RNA-binding</keyword>
<dbReference type="EMBL" id="JACGCM010001497">
    <property type="protein sequence ID" value="KAF6154399.1"/>
    <property type="molecule type" value="Genomic_DNA"/>
</dbReference>
<evidence type="ECO:0000256" key="1">
    <source>
        <dbReference type="ARBA" id="ARBA00022884"/>
    </source>
</evidence>
<dbReference type="Proteomes" id="UP000541444">
    <property type="component" value="Unassembled WGS sequence"/>
</dbReference>
<feature type="domain" description="RRM" evidence="3">
    <location>
        <begin position="118"/>
        <end position="190"/>
    </location>
</feature>
<dbReference type="InterPro" id="IPR052462">
    <property type="entry name" value="SLIRP/GR-RBP-like"/>
</dbReference>
<dbReference type="Pfam" id="PF00076">
    <property type="entry name" value="RRM_1"/>
    <property type="match status" value="1"/>
</dbReference>